<keyword evidence="2" id="KW-1185">Reference proteome</keyword>
<proteinExistence type="predicted"/>
<comment type="caution">
    <text evidence="1">The sequence shown here is derived from an EMBL/GenBank/DDBJ whole genome shotgun (WGS) entry which is preliminary data.</text>
</comment>
<dbReference type="OrthoDB" id="7061978at2"/>
<evidence type="ECO:0000313" key="2">
    <source>
        <dbReference type="Proteomes" id="UP000190198"/>
    </source>
</evidence>
<dbReference type="RefSeq" id="WP_078477510.1">
    <property type="nucleotide sequence ID" value="NZ_MPRK01000232.1"/>
</dbReference>
<accession>A0A1T2KYU8</accession>
<name>A0A1T2KYU8_9GAMM</name>
<dbReference type="Proteomes" id="UP000190198">
    <property type="component" value="Unassembled WGS sequence"/>
</dbReference>
<dbReference type="EMBL" id="MPRK01000232">
    <property type="protein sequence ID" value="OOZ38037.1"/>
    <property type="molecule type" value="Genomic_DNA"/>
</dbReference>
<gene>
    <name evidence="1" type="ORF">BOW52_09535</name>
</gene>
<reference evidence="1 2" key="1">
    <citation type="submission" date="2016-11" db="EMBL/GenBank/DDBJ databases">
        <title>Mixed transmission modes and dynamic genome evolution in an obligate animal-bacterial symbiosis.</title>
        <authorList>
            <person name="Russell S.L."/>
            <person name="Corbett-Detig R.B."/>
            <person name="Cavanaugh C.M."/>
        </authorList>
    </citation>
    <scope>NUCLEOTIDE SEQUENCE [LARGE SCALE GENOMIC DNA]</scope>
    <source>
        <strain evidence="1">Sp-SM6</strain>
    </source>
</reference>
<sequence length="88" mass="10111">MFGIMKLRTFLKYATKRERAELATVCNDSVAYLYQLAGKHRHASPQMATRIEQVSQRVADRSGGRLEPVPRESLVRYPEIFVGLQGWE</sequence>
<evidence type="ECO:0000313" key="1">
    <source>
        <dbReference type="EMBL" id="OOZ38037.1"/>
    </source>
</evidence>
<dbReference type="AlphaFoldDB" id="A0A1T2KYU8"/>
<protein>
    <submittedName>
        <fullName evidence="1">Uncharacterized protein</fullName>
    </submittedName>
</protein>
<organism evidence="1 2">
    <name type="scientific">Solemya elarraichensis gill symbiont</name>
    <dbReference type="NCBI Taxonomy" id="1918949"/>
    <lineage>
        <taxon>Bacteria</taxon>
        <taxon>Pseudomonadati</taxon>
        <taxon>Pseudomonadota</taxon>
        <taxon>Gammaproteobacteria</taxon>
        <taxon>sulfur-oxidizing symbionts</taxon>
    </lineage>
</organism>